<dbReference type="InterPro" id="IPR001932">
    <property type="entry name" value="PPM-type_phosphatase-like_dom"/>
</dbReference>
<dbReference type="CDD" id="cd00130">
    <property type="entry name" value="PAS"/>
    <property type="match status" value="1"/>
</dbReference>
<proteinExistence type="predicted"/>
<evidence type="ECO:0000259" key="3">
    <source>
        <dbReference type="PROSITE" id="PS50113"/>
    </source>
</evidence>
<evidence type="ECO:0000256" key="1">
    <source>
        <dbReference type="ARBA" id="ARBA00022801"/>
    </source>
</evidence>
<dbReference type="Gene3D" id="3.30.450.20">
    <property type="entry name" value="PAS domain"/>
    <property type="match status" value="1"/>
</dbReference>
<dbReference type="Pfam" id="PF07228">
    <property type="entry name" value="SpoIIE"/>
    <property type="match status" value="2"/>
</dbReference>
<dbReference type="InterPro" id="IPR000014">
    <property type="entry name" value="PAS"/>
</dbReference>
<dbReference type="Pfam" id="PF13426">
    <property type="entry name" value="PAS_9"/>
    <property type="match status" value="1"/>
</dbReference>
<name>A0ABU8RP41_9ACTN</name>
<dbReference type="InterPro" id="IPR000700">
    <property type="entry name" value="PAS-assoc_C"/>
</dbReference>
<dbReference type="SMART" id="SM00331">
    <property type="entry name" value="PP2C_SIG"/>
    <property type="match status" value="1"/>
</dbReference>
<dbReference type="NCBIfam" id="TIGR00229">
    <property type="entry name" value="sensory_box"/>
    <property type="match status" value="1"/>
</dbReference>
<dbReference type="SMART" id="SM00086">
    <property type="entry name" value="PAC"/>
    <property type="match status" value="1"/>
</dbReference>
<evidence type="ECO:0000313" key="4">
    <source>
        <dbReference type="EMBL" id="MEJ5946741.1"/>
    </source>
</evidence>
<accession>A0ABU8RP41</accession>
<evidence type="ECO:0000259" key="2">
    <source>
        <dbReference type="PROSITE" id="PS50112"/>
    </source>
</evidence>
<dbReference type="SUPFAM" id="SSF55785">
    <property type="entry name" value="PYP-like sensor domain (PAS domain)"/>
    <property type="match status" value="1"/>
</dbReference>
<protein>
    <submittedName>
        <fullName evidence="4">SpoIIE family protein phosphatase</fullName>
    </submittedName>
</protein>
<dbReference type="RefSeq" id="WP_339576122.1">
    <property type="nucleotide sequence ID" value="NZ_JBBIAA010000032.1"/>
</dbReference>
<dbReference type="Proteomes" id="UP001387100">
    <property type="component" value="Unassembled WGS sequence"/>
</dbReference>
<keyword evidence="1" id="KW-0378">Hydrolase</keyword>
<keyword evidence="5" id="KW-1185">Reference proteome</keyword>
<dbReference type="InterPro" id="IPR052016">
    <property type="entry name" value="Bact_Sigma-Reg"/>
</dbReference>
<feature type="domain" description="PAC" evidence="3">
    <location>
        <begin position="95"/>
        <end position="149"/>
    </location>
</feature>
<dbReference type="PROSITE" id="PS50112">
    <property type="entry name" value="PAS"/>
    <property type="match status" value="1"/>
</dbReference>
<organism evidence="4 5">
    <name type="scientific">Pseudokineococcus basanitobsidens</name>
    <dbReference type="NCBI Taxonomy" id="1926649"/>
    <lineage>
        <taxon>Bacteria</taxon>
        <taxon>Bacillati</taxon>
        <taxon>Actinomycetota</taxon>
        <taxon>Actinomycetes</taxon>
        <taxon>Kineosporiales</taxon>
        <taxon>Kineosporiaceae</taxon>
        <taxon>Pseudokineococcus</taxon>
    </lineage>
</organism>
<sequence length="424" mass="43510">MSETPPAVARPAPALPAGTGDRGLLVAALEAVDQAVCVADCRAPDEPLVYVNPAFTRATGYTAAQALGRNCRFLQDGLDVGDAPARIRALLDAGAAGVVTLANRRADGRVFVNELSLSPLHDADGAVTHYVAVQRDVSARAEAERARDVLRAEQAEVAETLQRTLVPRALPAVPGWSTAVRYSPATRPDGSRGEVSGDVYDLVPRPGGGWFAVIGDISGRGPRAAATTGVLRWTVRGAATATAGPAELLREVAGAVLDGMDGRFATIAVVALPAVAQDGIGQDGRGRDGTGRDGGAEAVVALAGHPRPVLLPARGPARLVGRYGSLLGVLPQVRVHDEAVVLGPGDQLVLYTDGVTEAMDARRRMLGEEGLLAALDALGEDDRRAPDAADRAADAVLAAVEAHAGEVGSDDLTLLVLGHPSSGG</sequence>
<dbReference type="PANTHER" id="PTHR43156:SF2">
    <property type="entry name" value="STAGE II SPORULATION PROTEIN E"/>
    <property type="match status" value="1"/>
</dbReference>
<evidence type="ECO:0000313" key="5">
    <source>
        <dbReference type="Proteomes" id="UP001387100"/>
    </source>
</evidence>
<dbReference type="InterPro" id="IPR035965">
    <property type="entry name" value="PAS-like_dom_sf"/>
</dbReference>
<comment type="caution">
    <text evidence="4">The sequence shown here is derived from an EMBL/GenBank/DDBJ whole genome shotgun (WGS) entry which is preliminary data.</text>
</comment>
<dbReference type="Gene3D" id="3.60.40.10">
    <property type="entry name" value="PPM-type phosphatase domain"/>
    <property type="match status" value="1"/>
</dbReference>
<dbReference type="InterPro" id="IPR036457">
    <property type="entry name" value="PPM-type-like_dom_sf"/>
</dbReference>
<reference evidence="4 5" key="1">
    <citation type="journal article" date="2017" name="Int. J. Syst. Evol. Microbiol.">
        <title>Pseudokineococcus basanitobsidens sp. nov., isolated from volcanic rock.</title>
        <authorList>
            <person name="Lee D.W."/>
            <person name="Park M.Y."/>
            <person name="Kim J.J."/>
            <person name="Kim B.S."/>
        </authorList>
    </citation>
    <scope>NUCLEOTIDE SEQUENCE [LARGE SCALE GENOMIC DNA]</scope>
    <source>
        <strain evidence="4 5">DSM 103726</strain>
    </source>
</reference>
<dbReference type="EMBL" id="JBBIAA010000032">
    <property type="protein sequence ID" value="MEJ5946741.1"/>
    <property type="molecule type" value="Genomic_DNA"/>
</dbReference>
<dbReference type="InterPro" id="IPR001610">
    <property type="entry name" value="PAC"/>
</dbReference>
<gene>
    <name evidence="4" type="ORF">WDZ17_15685</name>
</gene>
<feature type="domain" description="PAS" evidence="2">
    <location>
        <begin position="21"/>
        <end position="70"/>
    </location>
</feature>
<dbReference type="SMART" id="SM00091">
    <property type="entry name" value="PAS"/>
    <property type="match status" value="1"/>
</dbReference>
<dbReference type="PANTHER" id="PTHR43156">
    <property type="entry name" value="STAGE II SPORULATION PROTEIN E-RELATED"/>
    <property type="match status" value="1"/>
</dbReference>
<dbReference type="PROSITE" id="PS50113">
    <property type="entry name" value="PAC"/>
    <property type="match status" value="1"/>
</dbReference>